<dbReference type="Proteomes" id="UP000002572">
    <property type="component" value="Chromosome"/>
</dbReference>
<dbReference type="PANTHER" id="PTHR30288">
    <property type="entry name" value="FLAGELLAR CAP/ASSEMBLY PROTEIN FLID"/>
    <property type="match status" value="1"/>
</dbReference>
<comment type="subcellular location">
    <subcellularLocation>
        <location evidence="1">Bacterial flagellum</location>
    </subcellularLocation>
</comment>
<dbReference type="InterPro" id="IPR010809">
    <property type="entry name" value="FliD_C"/>
</dbReference>
<evidence type="ECO:0000256" key="1">
    <source>
        <dbReference type="ARBA" id="ARBA00004365"/>
    </source>
</evidence>
<comment type="subunit">
    <text evidence="3">Homopentamer.</text>
</comment>
<evidence type="ECO:0000256" key="6">
    <source>
        <dbReference type="ARBA" id="ARBA00033074"/>
    </source>
</evidence>
<reference evidence="11 12" key="1">
    <citation type="submission" date="2010-12" db="EMBL/GenBank/DDBJ databases">
        <title>Complete sequence of Desulfurispirillum indicum S5.</title>
        <authorList>
            <consortium name="US DOE Joint Genome Institute"/>
            <person name="Lucas S."/>
            <person name="Copeland A."/>
            <person name="Lapidus A."/>
            <person name="Cheng J.-F."/>
            <person name="Goodwin L."/>
            <person name="Pitluck S."/>
            <person name="Chertkov O."/>
            <person name="Held B."/>
            <person name="Detter J.C."/>
            <person name="Han C."/>
            <person name="Tapia R."/>
            <person name="Land M."/>
            <person name="Hauser L."/>
            <person name="Kyrpides N."/>
            <person name="Ivanova N."/>
            <person name="Mikhailova N."/>
            <person name="Haggblom M."/>
            <person name="Rauschenbach I."/>
            <person name="Bini E."/>
            <person name="Woyke T."/>
        </authorList>
    </citation>
    <scope>NUCLEOTIDE SEQUENCE [LARGE SCALE GENOMIC DNA]</scope>
    <source>
        <strain evidence="12">ATCC BAA-1389 / DSM 22839 / S5</strain>
    </source>
</reference>
<dbReference type="GO" id="GO:0009421">
    <property type="term" value="C:bacterial-type flagellum filament cap"/>
    <property type="evidence" value="ECO:0007669"/>
    <property type="project" value="InterPro"/>
</dbReference>
<dbReference type="Pfam" id="PF02465">
    <property type="entry name" value="FliD_N"/>
    <property type="match status" value="1"/>
</dbReference>
<keyword evidence="11" id="KW-0282">Flagellum</keyword>
<evidence type="ECO:0000256" key="5">
    <source>
        <dbReference type="ARBA" id="ARBA00023143"/>
    </source>
</evidence>
<keyword evidence="12" id="KW-1185">Reference proteome</keyword>
<protein>
    <recommendedName>
        <fullName evidence="7">Filament cap protein</fullName>
    </recommendedName>
    <alternativeName>
        <fullName evidence="6">Flagellar cap protein</fullName>
    </alternativeName>
</protein>
<evidence type="ECO:0000259" key="10">
    <source>
        <dbReference type="Pfam" id="PF07195"/>
    </source>
</evidence>
<dbReference type="InterPro" id="IPR040026">
    <property type="entry name" value="FliD"/>
</dbReference>
<evidence type="ECO:0000313" key="12">
    <source>
        <dbReference type="Proteomes" id="UP000002572"/>
    </source>
</evidence>
<dbReference type="AlphaFoldDB" id="E6W1U0"/>
<sequence length="924" mass="98956">MGGVNFQGLSGLPMGELMDKMLEVRGQTMNRLLDNRELVQIKKNAFMDVNNDMMTLRNQLLDMNLRSTYYNREVSSSNEALVSGTAEWNAAKTSHTVEVIQAAKGASASSYYTRSAISEAVVKNTTNISAISSYYEGMLSGKHDILIERTGTDEGYVIATNRIALDNKPTMQAIMGTGISATAAGTHGTIANEITAGSTLELNVNGTTVTVTMEDGFSAGTTLATVSNVLDTKINDALNVANGTIDQRYVAVGDSGYWGRSGDARSGLVIYNTALSTSESLDIVGGSALSALGLDTTQKNTMNHITKSTAVAYADAADVDAAFATLRTQMGESYTEGPPPSFNSIMDGAMNFQLASGTTLQEGSMRIITGTELRLGEDSHSRVTGSAVGAIDTAQKLSEAGLSGFGSDAAEGYFTINGVKINILLNTTKKDAEGNVNPNPDPNPDPTVNEMLAAINSSGAGVTASFDGQRFYLTANEPGQGTIKVGDTGDTSTFLSMAGLTVPAGATQKAGAMNPAADPTLVPTGLGIRTGIFTVNGVSIYVDSAKDSLNSIIDKINNSGANVIASYDTASDSFHITSKLRDGHSNQNYIVFGSENDTSNFLRQMNVIEHDPAVSLANGYPMVTYQGERGQDALIRYDGVLYTKTVNDIKGMPGGVNLNIKGPTQGAVTLNVTGETDTALDRIATFIANYNTLMERITPSRLTDEQKSYLQPLSNEKMQSMTFAEQDRYMENFELYNKQEYIRKSSESRSISATLRRIMTDFYGEAGSSIRSLGDIGIEIAGKDDYALLQKGMLLMDSTDKDEIKAALKENTRFMSALENDEEAVYNLFAQEDSEGNPIGIARRLNEVVSEYVFAGGMIHNKTRTGGFIDNELDRINRSIASEQRSLQAYENALKRQFASLESRISDMQSQSAAIASIVSPGQS</sequence>
<dbReference type="OrthoDB" id="9776025at2"/>
<dbReference type="eggNOG" id="COG1345">
    <property type="taxonomic scope" value="Bacteria"/>
</dbReference>
<dbReference type="InParanoid" id="E6W1U0"/>
<feature type="domain" description="Flagellar hook-associated protein 2 C-terminal" evidence="10">
    <location>
        <begin position="630"/>
        <end position="910"/>
    </location>
</feature>
<dbReference type="STRING" id="653733.Selin_0728"/>
<evidence type="ECO:0000256" key="3">
    <source>
        <dbReference type="ARBA" id="ARBA00011255"/>
    </source>
</evidence>
<dbReference type="GO" id="GO:0009424">
    <property type="term" value="C:bacterial-type flagellum hook"/>
    <property type="evidence" value="ECO:0007669"/>
    <property type="project" value="InterPro"/>
</dbReference>
<evidence type="ECO:0000256" key="4">
    <source>
        <dbReference type="ARBA" id="ARBA00023054"/>
    </source>
</evidence>
<keyword evidence="11" id="KW-0966">Cell projection</keyword>
<organism evidence="11 12">
    <name type="scientific">Desulfurispirillum indicum (strain ATCC BAA-1389 / DSM 22839 / S5)</name>
    <dbReference type="NCBI Taxonomy" id="653733"/>
    <lineage>
        <taxon>Bacteria</taxon>
        <taxon>Pseudomonadati</taxon>
        <taxon>Chrysiogenota</taxon>
        <taxon>Chrysiogenia</taxon>
        <taxon>Chrysiogenales</taxon>
        <taxon>Chrysiogenaceae</taxon>
        <taxon>Desulfurispirillum</taxon>
    </lineage>
</organism>
<keyword evidence="11" id="KW-0969">Cilium</keyword>
<evidence type="ECO:0000256" key="8">
    <source>
        <dbReference type="SAM" id="Coils"/>
    </source>
</evidence>
<keyword evidence="4 8" id="KW-0175">Coiled coil</keyword>
<accession>E6W1U0</accession>
<dbReference type="GO" id="GO:0007155">
    <property type="term" value="P:cell adhesion"/>
    <property type="evidence" value="ECO:0007669"/>
    <property type="project" value="InterPro"/>
</dbReference>
<gene>
    <name evidence="11" type="ordered locus">Selin_0728</name>
</gene>
<evidence type="ECO:0000256" key="2">
    <source>
        <dbReference type="ARBA" id="ARBA00009764"/>
    </source>
</evidence>
<evidence type="ECO:0000256" key="7">
    <source>
        <dbReference type="ARBA" id="ARBA00033192"/>
    </source>
</evidence>
<feature type="domain" description="Flagellar hook-associated protein 2 N-terminal" evidence="9">
    <location>
        <begin position="10"/>
        <end position="105"/>
    </location>
</feature>
<dbReference type="HOGENOM" id="CLU_313270_0_0_0"/>
<dbReference type="GO" id="GO:0071973">
    <property type="term" value="P:bacterial-type flagellum-dependent cell motility"/>
    <property type="evidence" value="ECO:0007669"/>
    <property type="project" value="TreeGrafter"/>
</dbReference>
<dbReference type="KEGG" id="din:Selin_0728"/>
<evidence type="ECO:0000313" key="11">
    <source>
        <dbReference type="EMBL" id="ADU65472.1"/>
    </source>
</evidence>
<dbReference type="PANTHER" id="PTHR30288:SF0">
    <property type="entry name" value="FLAGELLAR HOOK-ASSOCIATED PROTEIN 2"/>
    <property type="match status" value="1"/>
</dbReference>
<keyword evidence="5" id="KW-0975">Bacterial flagellum</keyword>
<dbReference type="RefSeq" id="WP_013505360.1">
    <property type="nucleotide sequence ID" value="NC_014836.1"/>
</dbReference>
<name>E6W1U0_DESIS</name>
<evidence type="ECO:0000259" key="9">
    <source>
        <dbReference type="Pfam" id="PF02465"/>
    </source>
</evidence>
<dbReference type="EMBL" id="CP002432">
    <property type="protein sequence ID" value="ADU65472.1"/>
    <property type="molecule type" value="Genomic_DNA"/>
</dbReference>
<dbReference type="InterPro" id="IPR003481">
    <property type="entry name" value="FliD_N"/>
</dbReference>
<proteinExistence type="inferred from homology"/>
<feature type="coiled-coil region" evidence="8">
    <location>
        <begin position="873"/>
        <end position="911"/>
    </location>
</feature>
<dbReference type="Pfam" id="PF07195">
    <property type="entry name" value="FliD_C"/>
    <property type="match status" value="1"/>
</dbReference>
<comment type="similarity">
    <text evidence="2">Belongs to the FliD family.</text>
</comment>